<dbReference type="SMART" id="SM00463">
    <property type="entry name" value="SMR"/>
    <property type="match status" value="1"/>
</dbReference>
<dbReference type="EC" id="3.6.4.-" evidence="9"/>
<dbReference type="GO" id="GO:0004519">
    <property type="term" value="F:endonuclease activity"/>
    <property type="evidence" value="ECO:0007669"/>
    <property type="project" value="UniProtKB-UniRule"/>
</dbReference>
<dbReference type="Gene3D" id="3.30.1370.110">
    <property type="match status" value="1"/>
</dbReference>
<dbReference type="Pfam" id="PF20297">
    <property type="entry name" value="MSSS"/>
    <property type="match status" value="1"/>
</dbReference>
<comment type="function">
    <text evidence="9">Endonuclease that is involved in the suppression of homologous recombination and thus may have a key role in the control of bacterial genetic diversity.</text>
</comment>
<dbReference type="GO" id="GO:0005524">
    <property type="term" value="F:ATP binding"/>
    <property type="evidence" value="ECO:0007669"/>
    <property type="project" value="UniProtKB-UniRule"/>
</dbReference>
<proteinExistence type="inferred from homology"/>
<dbReference type="InterPro" id="IPR036187">
    <property type="entry name" value="DNA_mismatch_repair_MutS_sf"/>
</dbReference>
<dbReference type="InterPro" id="IPR005747">
    <property type="entry name" value="MutS2"/>
</dbReference>
<evidence type="ECO:0000313" key="12">
    <source>
        <dbReference type="EMBL" id="GBG04321.1"/>
    </source>
</evidence>
<dbReference type="InterPro" id="IPR045076">
    <property type="entry name" value="MutS"/>
</dbReference>
<keyword evidence="4 9" id="KW-0255">Endonuclease</keyword>
<evidence type="ECO:0000256" key="6">
    <source>
        <dbReference type="ARBA" id="ARBA00022840"/>
    </source>
</evidence>
<dbReference type="InterPro" id="IPR002625">
    <property type="entry name" value="Smr_dom"/>
</dbReference>
<evidence type="ECO:0000256" key="9">
    <source>
        <dbReference type="HAMAP-Rule" id="MF_00092"/>
    </source>
</evidence>
<keyword evidence="8 9" id="KW-0238">DNA-binding</keyword>
<dbReference type="SMART" id="SM00533">
    <property type="entry name" value="MUTSd"/>
    <property type="match status" value="1"/>
</dbReference>
<dbReference type="GO" id="GO:0019843">
    <property type="term" value="F:rRNA binding"/>
    <property type="evidence" value="ECO:0007669"/>
    <property type="project" value="UniProtKB-UniRule"/>
</dbReference>
<keyword evidence="2 9" id="KW-0699">rRNA-binding</keyword>
<dbReference type="HAMAP" id="MF_00092">
    <property type="entry name" value="MutS2"/>
    <property type="match status" value="1"/>
</dbReference>
<dbReference type="PANTHER" id="PTHR48466">
    <property type="entry name" value="OS10G0509000 PROTEIN-RELATED"/>
    <property type="match status" value="1"/>
</dbReference>
<keyword evidence="13" id="KW-1185">Reference proteome</keyword>
<evidence type="ECO:0000256" key="4">
    <source>
        <dbReference type="ARBA" id="ARBA00022759"/>
    </source>
</evidence>
<sequence>MIGNFKMNPKIIEKLEYKRITNELSNFAITEPAKKAARQLLPSSDYDEVKRMIAQTQTLSNILRIKGPLPITDFNDVQTSLKRLKIKADLNSTELGNIFLVLDLTQDVNNFIADFEDREIDSSAISEYLNKLIVPTELYQRLTRAISSDGEILDSASPELSRIRKAIKANEAEIKNKMNSFIKGKNSQYLSEQIITIRDGRYVVPVKQAYKNKFGGVIHDQSASGQTIFVEPETVLTINNRQQNLQAEERQEVHRILKELSDFSANYIEEIEGDAVALTQLDFLSAKSKLAKEMKATEPLLTQNQVLNLRQARHPLIDPQKVVANDMQLGEEFDTMLITGPNTGGKTITLKTMGLLQLMAQSGLFITAAEGSKVGVFNEIYADIGDEQSIEQSLSTFSSHMDQIIKIMKEVNNEDLVLIDELGAGTDPEEGASLAIAILDDLQAKGCKIAVTTHYPELKLYGYNRLRTVNASMEFDLESLSPTYKLRIGVPGQSNAFAIARQLGMDAQVVENAQNLVKDENSDINHMIDRLTDQTKQAEDLRERLATDVAQSENLQKQLQDGLDWYQQQVERQLERAQEKANEIVAKKRQQADKIIANLEQQQKSGALVRTNKVIEAKGALNSLERESSNLAKNKVLQREKRRHHVNVGDTVKVLSYGQMGQITKKLSDHEYEVQIGILKLKVSDRDIEKTGTTKKKKPEVAVRSSRGLRANNASSELDLRGQRYEEAMTNLDRYIDSALLGGLNTVTIIHGIGTGAIRNGVQQYLKRNKHVKSFNYANANEGGTGATIVQFK</sequence>
<dbReference type="AlphaFoldDB" id="A0A2Z6T717"/>
<evidence type="ECO:0000256" key="7">
    <source>
        <dbReference type="ARBA" id="ARBA00022884"/>
    </source>
</evidence>
<evidence type="ECO:0000259" key="11">
    <source>
        <dbReference type="PROSITE" id="PS50828"/>
    </source>
</evidence>
<dbReference type="Pfam" id="PF01713">
    <property type="entry name" value="Smr"/>
    <property type="match status" value="1"/>
</dbReference>
<dbReference type="InterPro" id="IPR007696">
    <property type="entry name" value="DNA_mismatch_repair_MutS_core"/>
</dbReference>
<dbReference type="InterPro" id="IPR036063">
    <property type="entry name" value="Smr_dom_sf"/>
</dbReference>
<dbReference type="SMART" id="SM00534">
    <property type="entry name" value="MUTSac"/>
    <property type="match status" value="1"/>
</dbReference>
<name>A0A2Z6T717_9LACO</name>
<accession>A0A2Z6T717</accession>
<evidence type="ECO:0000256" key="2">
    <source>
        <dbReference type="ARBA" id="ARBA00022730"/>
    </source>
</evidence>
<dbReference type="GO" id="GO:0045910">
    <property type="term" value="P:negative regulation of DNA recombination"/>
    <property type="evidence" value="ECO:0007669"/>
    <property type="project" value="InterPro"/>
</dbReference>
<dbReference type="SUPFAM" id="SSF52540">
    <property type="entry name" value="P-loop containing nucleoside triphosphate hydrolases"/>
    <property type="match status" value="1"/>
</dbReference>
<dbReference type="CDD" id="cd03280">
    <property type="entry name" value="ABC_MutS2"/>
    <property type="match status" value="1"/>
</dbReference>
<evidence type="ECO:0000256" key="8">
    <source>
        <dbReference type="ARBA" id="ARBA00023125"/>
    </source>
</evidence>
<dbReference type="Pfam" id="PF00488">
    <property type="entry name" value="MutS_V"/>
    <property type="match status" value="1"/>
</dbReference>
<dbReference type="GO" id="GO:0030983">
    <property type="term" value="F:mismatched DNA binding"/>
    <property type="evidence" value="ECO:0007669"/>
    <property type="project" value="InterPro"/>
</dbReference>
<evidence type="ECO:0000256" key="10">
    <source>
        <dbReference type="SAM" id="Coils"/>
    </source>
</evidence>
<keyword evidence="10" id="KW-0175">Coiled coil</keyword>
<dbReference type="InterPro" id="IPR000432">
    <property type="entry name" value="DNA_mismatch_repair_MutS_C"/>
</dbReference>
<dbReference type="PIRSF" id="PIRSF005814">
    <property type="entry name" value="MutS_YshD"/>
    <property type="match status" value="1"/>
</dbReference>
<feature type="coiled-coil region" evidence="10">
    <location>
        <begin position="510"/>
        <end position="641"/>
    </location>
</feature>
<dbReference type="EC" id="3.1.-.-" evidence="9"/>
<dbReference type="GO" id="GO:0072344">
    <property type="term" value="P:rescue of stalled ribosome"/>
    <property type="evidence" value="ECO:0007669"/>
    <property type="project" value="UniProtKB-UniRule"/>
</dbReference>
<evidence type="ECO:0000256" key="1">
    <source>
        <dbReference type="ARBA" id="ARBA00022722"/>
    </source>
</evidence>
<comment type="subunit">
    <text evidence="9">Homodimer. Binds to stalled ribosomes, contacting rRNA.</text>
</comment>
<dbReference type="SUPFAM" id="SSF48334">
    <property type="entry name" value="DNA repair protein MutS, domain III"/>
    <property type="match status" value="1"/>
</dbReference>
<dbReference type="EMBL" id="BFBY01000001">
    <property type="protein sequence ID" value="GBG04321.1"/>
    <property type="molecule type" value="Genomic_DNA"/>
</dbReference>
<evidence type="ECO:0000256" key="3">
    <source>
        <dbReference type="ARBA" id="ARBA00022741"/>
    </source>
</evidence>
<comment type="similarity">
    <text evidence="9">Belongs to the DNA mismatch repair MutS family. MutS2 subfamily.</text>
</comment>
<dbReference type="InterPro" id="IPR027417">
    <property type="entry name" value="P-loop_NTPase"/>
</dbReference>
<dbReference type="PANTHER" id="PTHR48466:SF2">
    <property type="entry name" value="OS10G0509000 PROTEIN"/>
    <property type="match status" value="1"/>
</dbReference>
<dbReference type="PROSITE" id="PS50828">
    <property type="entry name" value="SMR"/>
    <property type="match status" value="1"/>
</dbReference>
<dbReference type="GO" id="GO:0140664">
    <property type="term" value="F:ATP-dependent DNA damage sensor activity"/>
    <property type="evidence" value="ECO:0007669"/>
    <property type="project" value="InterPro"/>
</dbReference>
<dbReference type="SUPFAM" id="SSF160443">
    <property type="entry name" value="SMR domain-like"/>
    <property type="match status" value="1"/>
</dbReference>
<reference evidence="13" key="1">
    <citation type="submission" date="2018-03" db="EMBL/GenBank/DDBJ databases">
        <title>New taxa in the Lactobacillus gasseri group.</title>
        <authorList>
            <person name="Tanizawa Y."/>
            <person name="Tohno M."/>
            <person name="Endo A."/>
            <person name="Arita M."/>
        </authorList>
    </citation>
    <scope>NUCLEOTIDE SEQUENCE [LARGE SCALE GENOMIC DNA]</scope>
    <source>
        <strain evidence="13">DSM 24759</strain>
    </source>
</reference>
<keyword evidence="5 9" id="KW-0378">Hydrolase</keyword>
<dbReference type="NCBIfam" id="TIGR01069">
    <property type="entry name" value="mutS2"/>
    <property type="match status" value="1"/>
</dbReference>
<dbReference type="Proteomes" id="UP000257317">
    <property type="component" value="Unassembled WGS sequence"/>
</dbReference>
<feature type="binding site" evidence="9">
    <location>
        <begin position="340"/>
        <end position="347"/>
    </location>
    <ligand>
        <name>ATP</name>
        <dbReference type="ChEBI" id="CHEBI:30616"/>
    </ligand>
</feature>
<feature type="domain" description="Smr" evidence="11">
    <location>
        <begin position="718"/>
        <end position="793"/>
    </location>
</feature>
<keyword evidence="6 9" id="KW-0067">ATP-binding</keyword>
<keyword evidence="7 9" id="KW-0694">RNA-binding</keyword>
<dbReference type="GO" id="GO:0043023">
    <property type="term" value="F:ribosomal large subunit binding"/>
    <property type="evidence" value="ECO:0007669"/>
    <property type="project" value="UniProtKB-UniRule"/>
</dbReference>
<comment type="function">
    <text evidence="9">Acts as a ribosome collision sensor, splitting the ribosome into its 2 subunits. Detects stalled/collided 70S ribosomes which it binds and splits by an ATP-hydrolysis driven conformational change. Acts upstream of the ribosome quality control system (RQC), a ribosome-associated complex that mediates the extraction of incompletely synthesized nascent chains from stalled ribosomes and their subsequent degradation. Probably generates substrates for RQC.</text>
</comment>
<dbReference type="GO" id="GO:0006298">
    <property type="term" value="P:mismatch repair"/>
    <property type="evidence" value="ECO:0007669"/>
    <property type="project" value="InterPro"/>
</dbReference>
<evidence type="ECO:0000313" key="13">
    <source>
        <dbReference type="Proteomes" id="UP000257317"/>
    </source>
</evidence>
<gene>
    <name evidence="12" type="primary">mutS</name>
    <name evidence="9" type="synonym">mutS2</name>
    <name evidence="9" type="synonym">rqcU</name>
    <name evidence="12" type="ORF">LrDSM24759_02350</name>
</gene>
<keyword evidence="1 9" id="KW-0540">Nuclease</keyword>
<organism evidence="12 13">
    <name type="scientific">Lactobacillus rodentium</name>
    <dbReference type="NCBI Taxonomy" id="947835"/>
    <lineage>
        <taxon>Bacteria</taxon>
        <taxon>Bacillati</taxon>
        <taxon>Bacillota</taxon>
        <taxon>Bacilli</taxon>
        <taxon>Lactobacillales</taxon>
        <taxon>Lactobacillaceae</taxon>
        <taxon>Lactobacillus</taxon>
    </lineage>
</organism>
<comment type="caution">
    <text evidence="12">The sequence shown here is derived from an EMBL/GenBank/DDBJ whole genome shotgun (WGS) entry which is preliminary data.</text>
</comment>
<dbReference type="Gene3D" id="3.40.50.300">
    <property type="entry name" value="P-loop containing nucleotide triphosphate hydrolases"/>
    <property type="match status" value="1"/>
</dbReference>
<protein>
    <recommendedName>
        <fullName evidence="9">Endonuclease MutS2</fullName>
        <ecNumber evidence="9">3.1.-.-</ecNumber>
    </recommendedName>
    <alternativeName>
        <fullName evidence="9">Ribosome-associated protein quality control-upstream factor</fullName>
        <shortName evidence="9">RQC-upstream factor</shortName>
        <shortName evidence="9">RqcU</shortName>
        <ecNumber evidence="9">3.6.4.-</ecNumber>
    </alternativeName>
</protein>
<dbReference type="InterPro" id="IPR046893">
    <property type="entry name" value="MSSS"/>
</dbReference>
<keyword evidence="3 9" id="KW-0547">Nucleotide-binding</keyword>
<evidence type="ECO:0000256" key="5">
    <source>
        <dbReference type="ARBA" id="ARBA00022801"/>
    </source>
</evidence>
<dbReference type="FunFam" id="3.40.50.300:FF:000830">
    <property type="entry name" value="Endonuclease MutS2"/>
    <property type="match status" value="1"/>
</dbReference>
<dbReference type="GO" id="GO:0016887">
    <property type="term" value="F:ATP hydrolysis activity"/>
    <property type="evidence" value="ECO:0007669"/>
    <property type="project" value="InterPro"/>
</dbReference>